<dbReference type="HOGENOM" id="CLU_013783_4_0_1"/>
<dbReference type="InterPro" id="IPR050819">
    <property type="entry name" value="Tripeptidyl-peptidase_I"/>
</dbReference>
<dbReference type="Gene3D" id="3.40.50.200">
    <property type="entry name" value="Peptidase S8/S53 domain"/>
    <property type="match status" value="1"/>
</dbReference>
<feature type="domain" description="Peptidase S53" evidence="9">
    <location>
        <begin position="189"/>
        <end position="604"/>
    </location>
</feature>
<keyword evidence="7" id="KW-0865">Zymogen</keyword>
<dbReference type="InterPro" id="IPR036852">
    <property type="entry name" value="Peptidase_S8/S53_dom_sf"/>
</dbReference>
<evidence type="ECO:0000256" key="5">
    <source>
        <dbReference type="ARBA" id="ARBA00022825"/>
    </source>
</evidence>
<dbReference type="PANTHER" id="PTHR14218:SF19">
    <property type="entry name" value="SERINE PROTEASE AORO, PUTATIVE (AFU_ORTHOLOGUE AFUA_6G10250)-RELATED"/>
    <property type="match status" value="1"/>
</dbReference>
<evidence type="ECO:0000256" key="7">
    <source>
        <dbReference type="ARBA" id="ARBA00023145"/>
    </source>
</evidence>
<keyword evidence="5 8" id="KW-0720">Serine protease</keyword>
<dbReference type="Pfam" id="PF09286">
    <property type="entry name" value="Pro-kuma_activ"/>
    <property type="match status" value="1"/>
</dbReference>
<dbReference type="CDD" id="cd11377">
    <property type="entry name" value="Pro-peptidase_S53"/>
    <property type="match status" value="1"/>
</dbReference>
<dbReference type="EMBL" id="KN832870">
    <property type="protein sequence ID" value="KIN08321.1"/>
    <property type="molecule type" value="Genomic_DNA"/>
</dbReference>
<accession>A0A0C3HJB2</accession>
<dbReference type="PANTHER" id="PTHR14218">
    <property type="entry name" value="PROTEASE S8 TRIPEPTIDYL PEPTIDASE I CLN2"/>
    <property type="match status" value="1"/>
</dbReference>
<proteinExistence type="predicted"/>
<keyword evidence="2 8" id="KW-0645">Protease</keyword>
<evidence type="ECO:0000256" key="2">
    <source>
        <dbReference type="ARBA" id="ARBA00022670"/>
    </source>
</evidence>
<dbReference type="STRING" id="913774.A0A0C3HJB2"/>
<evidence type="ECO:0000256" key="6">
    <source>
        <dbReference type="ARBA" id="ARBA00022837"/>
    </source>
</evidence>
<dbReference type="InParanoid" id="A0A0C3HJB2"/>
<evidence type="ECO:0000259" key="9">
    <source>
        <dbReference type="PROSITE" id="PS51695"/>
    </source>
</evidence>
<sequence length="605" mass="65514">MARRWQKRDTLVDVSMIIPVRIALAQQNMQAAEAELVRISDPSSPYFGQHWSPAKVASHFAPSIQTVSAVVQWLNESNISPQRLSRSHDGGWIMFNATVAETQKLLKTEYFFYTSVSAGTTELATDKYILPDGIRSHVDFIIPTVHLGAGTASQPTQSPGRFGTKPVSAAKNIQSSADISFPLSSCYNYTTPDCLRAMYGIPHGNTVHPDNSLGIFEVSWESWLPNDLDMFFSVFNPALVGQRPIMVPIDGGYWQNDTQLIFFNDEADLDFEYSMALTYPLSVTNYQVGDIFQPGTLNNLLAGFDQFYCGALNTSIDPTYPDPLPGGYNRTTDCGTVPRPAKVLSVSYASDEVNFSEIYLQRQCFEFLKLGLQGTSVIVSSADCGPAGQSCGCIDPSSGTTSNNSDFGNFSPTSPAGCPFVTVVGGTQLPINGSVQDREVAFRYVDSTGRISTSGGGFSNVFAAPSWQSGATREYLKTQGVRLKNLAGRYNPYGRGIPDVAANAANYVVAVDGQLMTVMGTSASAPTFASLVANINDARLKVGKRTVGFMNLVLYANTNLMDDVTEGSNYGCGVEAFGAERGWDPVTGLGTPDYNKLLDVYMKLP</sequence>
<dbReference type="GO" id="GO:0004252">
    <property type="term" value="F:serine-type endopeptidase activity"/>
    <property type="evidence" value="ECO:0007669"/>
    <property type="project" value="UniProtKB-UniRule"/>
</dbReference>
<evidence type="ECO:0000256" key="3">
    <source>
        <dbReference type="ARBA" id="ARBA00022723"/>
    </source>
</evidence>
<organism evidence="10 11">
    <name type="scientific">Oidiodendron maius (strain Zn)</name>
    <dbReference type="NCBI Taxonomy" id="913774"/>
    <lineage>
        <taxon>Eukaryota</taxon>
        <taxon>Fungi</taxon>
        <taxon>Dikarya</taxon>
        <taxon>Ascomycota</taxon>
        <taxon>Pezizomycotina</taxon>
        <taxon>Leotiomycetes</taxon>
        <taxon>Leotiomycetes incertae sedis</taxon>
        <taxon>Myxotrichaceae</taxon>
        <taxon>Oidiodendron</taxon>
    </lineage>
</organism>
<reference evidence="10 11" key="1">
    <citation type="submission" date="2014-04" db="EMBL/GenBank/DDBJ databases">
        <authorList>
            <consortium name="DOE Joint Genome Institute"/>
            <person name="Kuo A."/>
            <person name="Martino E."/>
            <person name="Perotto S."/>
            <person name="Kohler A."/>
            <person name="Nagy L.G."/>
            <person name="Floudas D."/>
            <person name="Copeland A."/>
            <person name="Barry K.W."/>
            <person name="Cichocki N."/>
            <person name="Veneault-Fourrey C."/>
            <person name="LaButti K."/>
            <person name="Lindquist E.A."/>
            <person name="Lipzen A."/>
            <person name="Lundell T."/>
            <person name="Morin E."/>
            <person name="Murat C."/>
            <person name="Sun H."/>
            <person name="Tunlid A."/>
            <person name="Henrissat B."/>
            <person name="Grigoriev I.V."/>
            <person name="Hibbett D.S."/>
            <person name="Martin F."/>
            <person name="Nordberg H.P."/>
            <person name="Cantor M.N."/>
            <person name="Hua S.X."/>
        </authorList>
    </citation>
    <scope>NUCLEOTIDE SEQUENCE [LARGE SCALE GENOMIC DNA]</scope>
    <source>
        <strain evidence="10 11">Zn</strain>
    </source>
</reference>
<keyword evidence="3 8" id="KW-0479">Metal-binding</keyword>
<dbReference type="SUPFAM" id="SSF54897">
    <property type="entry name" value="Protease propeptides/inhibitors"/>
    <property type="match status" value="1"/>
</dbReference>
<feature type="binding site" evidence="8">
    <location>
        <position position="582"/>
    </location>
    <ligand>
        <name>Ca(2+)</name>
        <dbReference type="ChEBI" id="CHEBI:29108"/>
    </ligand>
</feature>
<feature type="active site" description="Charge relay system" evidence="8">
    <location>
        <position position="522"/>
    </location>
</feature>
<dbReference type="CDD" id="cd04056">
    <property type="entry name" value="Peptidases_S53"/>
    <property type="match status" value="1"/>
</dbReference>
<feature type="active site" description="Charge relay system" evidence="8">
    <location>
        <position position="266"/>
    </location>
</feature>
<reference evidence="11" key="2">
    <citation type="submission" date="2015-01" db="EMBL/GenBank/DDBJ databases">
        <title>Evolutionary Origins and Diversification of the Mycorrhizal Mutualists.</title>
        <authorList>
            <consortium name="DOE Joint Genome Institute"/>
            <consortium name="Mycorrhizal Genomics Consortium"/>
            <person name="Kohler A."/>
            <person name="Kuo A."/>
            <person name="Nagy L.G."/>
            <person name="Floudas D."/>
            <person name="Copeland A."/>
            <person name="Barry K.W."/>
            <person name="Cichocki N."/>
            <person name="Veneault-Fourrey C."/>
            <person name="LaButti K."/>
            <person name="Lindquist E.A."/>
            <person name="Lipzen A."/>
            <person name="Lundell T."/>
            <person name="Morin E."/>
            <person name="Murat C."/>
            <person name="Riley R."/>
            <person name="Ohm R."/>
            <person name="Sun H."/>
            <person name="Tunlid A."/>
            <person name="Henrissat B."/>
            <person name="Grigoriev I.V."/>
            <person name="Hibbett D.S."/>
            <person name="Martin F."/>
        </authorList>
    </citation>
    <scope>NUCLEOTIDE SEQUENCE [LARGE SCALE GENOMIC DNA]</scope>
    <source>
        <strain evidence="11">Zn</strain>
    </source>
</reference>
<evidence type="ECO:0000313" key="10">
    <source>
        <dbReference type="EMBL" id="KIN08321.1"/>
    </source>
</evidence>
<keyword evidence="4 8" id="KW-0378">Hydrolase</keyword>
<dbReference type="InterPro" id="IPR030400">
    <property type="entry name" value="Sedolisin_dom"/>
</dbReference>
<dbReference type="PROSITE" id="PS51695">
    <property type="entry name" value="SEDOLISIN"/>
    <property type="match status" value="1"/>
</dbReference>
<evidence type="ECO:0000256" key="4">
    <source>
        <dbReference type="ARBA" id="ARBA00022801"/>
    </source>
</evidence>
<dbReference type="SUPFAM" id="SSF52743">
    <property type="entry name" value="Subtilisin-like"/>
    <property type="match status" value="1"/>
</dbReference>
<evidence type="ECO:0000256" key="8">
    <source>
        <dbReference type="PROSITE-ProRule" id="PRU01032"/>
    </source>
</evidence>
<comment type="subcellular location">
    <subcellularLocation>
        <location evidence="1">Secreted</location>
        <location evidence="1">Extracellular space</location>
    </subcellularLocation>
</comment>
<dbReference type="InterPro" id="IPR015366">
    <property type="entry name" value="S53_propep"/>
</dbReference>
<feature type="binding site" evidence="8">
    <location>
        <position position="584"/>
    </location>
    <ligand>
        <name>Ca(2+)</name>
        <dbReference type="ChEBI" id="CHEBI:29108"/>
    </ligand>
</feature>
<keyword evidence="6 8" id="KW-0106">Calcium</keyword>
<evidence type="ECO:0000313" key="11">
    <source>
        <dbReference type="Proteomes" id="UP000054321"/>
    </source>
</evidence>
<feature type="active site" description="Charge relay system" evidence="8">
    <location>
        <position position="270"/>
    </location>
</feature>
<dbReference type="Proteomes" id="UP000054321">
    <property type="component" value="Unassembled WGS sequence"/>
</dbReference>
<name>A0A0C3HJB2_OIDMZ</name>
<dbReference type="GO" id="GO:0046872">
    <property type="term" value="F:metal ion binding"/>
    <property type="evidence" value="ECO:0007669"/>
    <property type="project" value="UniProtKB-UniRule"/>
</dbReference>
<feature type="binding site" evidence="8">
    <location>
        <position position="563"/>
    </location>
    <ligand>
        <name>Ca(2+)</name>
        <dbReference type="ChEBI" id="CHEBI:29108"/>
    </ligand>
</feature>
<comment type="cofactor">
    <cofactor evidence="8">
        <name>Ca(2+)</name>
        <dbReference type="ChEBI" id="CHEBI:29108"/>
    </cofactor>
    <text evidence="8">Binds 1 Ca(2+) ion per subunit.</text>
</comment>
<gene>
    <name evidence="10" type="ORF">OIDMADRAFT_187653</name>
</gene>
<feature type="binding site" evidence="8">
    <location>
        <position position="564"/>
    </location>
    <ligand>
        <name>Ca(2+)</name>
        <dbReference type="ChEBI" id="CHEBI:29108"/>
    </ligand>
</feature>
<dbReference type="AlphaFoldDB" id="A0A0C3HJB2"/>
<evidence type="ECO:0000256" key="1">
    <source>
        <dbReference type="ARBA" id="ARBA00004239"/>
    </source>
</evidence>
<protein>
    <recommendedName>
        <fullName evidence="9">Peptidase S53 domain-containing protein</fullName>
    </recommendedName>
</protein>
<dbReference type="GO" id="GO:0008240">
    <property type="term" value="F:tripeptidyl-peptidase activity"/>
    <property type="evidence" value="ECO:0007669"/>
    <property type="project" value="TreeGrafter"/>
</dbReference>
<dbReference type="GO" id="GO:0005576">
    <property type="term" value="C:extracellular region"/>
    <property type="evidence" value="ECO:0007669"/>
    <property type="project" value="UniProtKB-SubCell"/>
</dbReference>
<keyword evidence="11" id="KW-1185">Reference proteome</keyword>
<dbReference type="MEROPS" id="S53.007"/>
<dbReference type="GO" id="GO:0006508">
    <property type="term" value="P:proteolysis"/>
    <property type="evidence" value="ECO:0007669"/>
    <property type="project" value="UniProtKB-KW"/>
</dbReference>
<dbReference type="OrthoDB" id="409122at2759"/>
<dbReference type="SMART" id="SM00944">
    <property type="entry name" value="Pro-kuma_activ"/>
    <property type="match status" value="1"/>
</dbReference>